<dbReference type="InterPro" id="IPR036063">
    <property type="entry name" value="Smr_dom_sf"/>
</dbReference>
<feature type="compositionally biased region" description="Basic residues" evidence="1">
    <location>
        <begin position="215"/>
        <end position="227"/>
    </location>
</feature>
<dbReference type="EMBL" id="KE148159">
    <property type="protein sequence ID" value="EPE04795.1"/>
    <property type="molecule type" value="Genomic_DNA"/>
</dbReference>
<dbReference type="VEuPathDB" id="FungiDB:F503_06344"/>
<name>S3CVK2_OPHP1</name>
<accession>S3CVK2</accession>
<dbReference type="OrthoDB" id="4080456at2759"/>
<feature type="region of interest" description="Disordered" evidence="1">
    <location>
        <begin position="1"/>
        <end position="27"/>
    </location>
</feature>
<dbReference type="InterPro" id="IPR052772">
    <property type="entry name" value="Endo/PolyKinase_Domain-Protein"/>
</dbReference>
<feature type="region of interest" description="Disordered" evidence="1">
    <location>
        <begin position="204"/>
        <end position="267"/>
    </location>
</feature>
<gene>
    <name evidence="3" type="ORF">F503_06344</name>
</gene>
<sequence length="428" mass="46524">MGKKKGKAAQTQPEAPPSRTKEEEMEDLLNEFRARVDEPLIILFHDELGFEGARQTLTGIAANVFMEESSGFDPSGLQNETADSSPGIVGSSEADSSSRTESRKGDGRSPSRLTTATSDADSGPLSPTASIYGGSYDGWRGGANDSPTDSCDIMVTLRAAFPGLKDIDIKNALKKSDGDMDKASDYLLNITYLEETSQRPKGVDGFFANGDFRPGSKRRVKNAKQKQPKTDQVPVSYKLKPLALEEDDGGGASSGHQQTSRSTLTLSSEDQRQNLAVILHHREIGSQSYESARDLFRRGRSDPLFRQAAVVYTERSQEHHKTARLHESIHSDSIVAGQSAGNKIDLHNVPVLDGVRNALARTQLWWSSLGEDAIRKARENPLQVVTGIGRHSASGSSPMYSQVGRALRDAGWKVQDGIGHYIVTGKKI</sequence>
<dbReference type="GO" id="GO:0004519">
    <property type="term" value="F:endonuclease activity"/>
    <property type="evidence" value="ECO:0007669"/>
    <property type="project" value="TreeGrafter"/>
</dbReference>
<feature type="region of interest" description="Disordered" evidence="1">
    <location>
        <begin position="70"/>
        <end position="129"/>
    </location>
</feature>
<dbReference type="Gene3D" id="3.30.1370.110">
    <property type="match status" value="1"/>
</dbReference>
<feature type="compositionally biased region" description="Polar residues" evidence="1">
    <location>
        <begin position="111"/>
        <end position="129"/>
    </location>
</feature>
<dbReference type="eggNOG" id="KOG2401">
    <property type="taxonomic scope" value="Eukaryota"/>
</dbReference>
<dbReference type="SUPFAM" id="SSF160443">
    <property type="entry name" value="SMR domain-like"/>
    <property type="match status" value="1"/>
</dbReference>
<dbReference type="CDD" id="cd14279">
    <property type="entry name" value="CUE"/>
    <property type="match status" value="1"/>
</dbReference>
<organism evidence="3 4">
    <name type="scientific">Ophiostoma piceae (strain UAMH 11346)</name>
    <name type="common">Sap stain fungus</name>
    <dbReference type="NCBI Taxonomy" id="1262450"/>
    <lineage>
        <taxon>Eukaryota</taxon>
        <taxon>Fungi</taxon>
        <taxon>Dikarya</taxon>
        <taxon>Ascomycota</taxon>
        <taxon>Pezizomycotina</taxon>
        <taxon>Sordariomycetes</taxon>
        <taxon>Sordariomycetidae</taxon>
        <taxon>Ophiostomatales</taxon>
        <taxon>Ophiostomataceae</taxon>
        <taxon>Ophiostoma</taxon>
    </lineage>
</organism>
<evidence type="ECO:0000313" key="3">
    <source>
        <dbReference type="EMBL" id="EPE04795.1"/>
    </source>
</evidence>
<reference evidence="3 4" key="1">
    <citation type="journal article" date="2013" name="BMC Genomics">
        <title>The genome and transcriptome of the pine saprophyte Ophiostoma piceae, and a comparison with the bark beetle-associated pine pathogen Grosmannia clavigera.</title>
        <authorList>
            <person name="Haridas S."/>
            <person name="Wang Y."/>
            <person name="Lim L."/>
            <person name="Massoumi Alamouti S."/>
            <person name="Jackman S."/>
            <person name="Docking R."/>
            <person name="Robertson G."/>
            <person name="Birol I."/>
            <person name="Bohlmann J."/>
            <person name="Breuil C."/>
        </authorList>
    </citation>
    <scope>NUCLEOTIDE SEQUENCE [LARGE SCALE GENOMIC DNA]</scope>
    <source>
        <strain evidence="3 4">UAMH 11346</strain>
    </source>
</reference>
<evidence type="ECO:0000313" key="4">
    <source>
        <dbReference type="Proteomes" id="UP000016923"/>
    </source>
</evidence>
<dbReference type="PANTHER" id="PTHR46535:SF1">
    <property type="entry name" value="NEDD4-BINDING PROTEIN 2"/>
    <property type="match status" value="1"/>
</dbReference>
<dbReference type="OMA" id="KERVWRW"/>
<dbReference type="InterPro" id="IPR002625">
    <property type="entry name" value="Smr_dom"/>
</dbReference>
<dbReference type="HOGENOM" id="CLU_023589_0_0_1"/>
<dbReference type="STRING" id="1262450.S3CVK2"/>
<dbReference type="GO" id="GO:0005634">
    <property type="term" value="C:nucleus"/>
    <property type="evidence" value="ECO:0007669"/>
    <property type="project" value="TreeGrafter"/>
</dbReference>
<dbReference type="AlphaFoldDB" id="S3CVK2"/>
<proteinExistence type="predicted"/>
<evidence type="ECO:0000259" key="2">
    <source>
        <dbReference type="PROSITE" id="PS50828"/>
    </source>
</evidence>
<dbReference type="PANTHER" id="PTHR46535">
    <property type="entry name" value="NEDD4-BINDING PROTEIN 2"/>
    <property type="match status" value="1"/>
</dbReference>
<dbReference type="PROSITE" id="PS50828">
    <property type="entry name" value="SMR"/>
    <property type="match status" value="1"/>
</dbReference>
<protein>
    <submittedName>
        <fullName evidence="3">Smr domain containing protein</fullName>
    </submittedName>
</protein>
<feature type="compositionally biased region" description="Basic and acidic residues" evidence="1">
    <location>
        <begin position="96"/>
        <end position="109"/>
    </location>
</feature>
<evidence type="ECO:0000256" key="1">
    <source>
        <dbReference type="SAM" id="MobiDB-lite"/>
    </source>
</evidence>
<feature type="domain" description="Smr" evidence="2">
    <location>
        <begin position="371"/>
        <end position="428"/>
    </location>
</feature>
<keyword evidence="4" id="KW-1185">Reference proteome</keyword>
<dbReference type="Proteomes" id="UP000016923">
    <property type="component" value="Unassembled WGS sequence"/>
</dbReference>